<feature type="region of interest" description="Disordered" evidence="1">
    <location>
        <begin position="1"/>
        <end position="32"/>
    </location>
</feature>
<organism evidence="2 3">
    <name type="scientific">Pleurodeles waltl</name>
    <name type="common">Iberian ribbed newt</name>
    <dbReference type="NCBI Taxonomy" id="8319"/>
    <lineage>
        <taxon>Eukaryota</taxon>
        <taxon>Metazoa</taxon>
        <taxon>Chordata</taxon>
        <taxon>Craniata</taxon>
        <taxon>Vertebrata</taxon>
        <taxon>Euteleostomi</taxon>
        <taxon>Amphibia</taxon>
        <taxon>Batrachia</taxon>
        <taxon>Caudata</taxon>
        <taxon>Salamandroidea</taxon>
        <taxon>Salamandridae</taxon>
        <taxon>Pleurodelinae</taxon>
        <taxon>Pleurodeles</taxon>
    </lineage>
</organism>
<name>A0AAV7SP80_PLEWA</name>
<feature type="compositionally biased region" description="Pro residues" evidence="1">
    <location>
        <begin position="138"/>
        <end position="147"/>
    </location>
</feature>
<sequence>MNRTGCLWEGWPGLSSNQTASRSRPAAAGRDHRGRARRCHTLCCARESLEGGLAGGRRGRECAAPEPTGAGVVWDPVSRRTGRLEPNEQLTGKRRRDLGGRTAQRVERWGLRPRGPRRQRYAPPHVGRLGLRSVPRCPAGPWPPTGRRPPAVRPGREALKSSRLWSGESERRSKEGVMRRSDEGLGPGGPTH</sequence>
<evidence type="ECO:0000256" key="1">
    <source>
        <dbReference type="SAM" id="MobiDB-lite"/>
    </source>
</evidence>
<reference evidence="2" key="1">
    <citation type="journal article" date="2022" name="bioRxiv">
        <title>Sequencing and chromosome-scale assembly of the giantPleurodeles waltlgenome.</title>
        <authorList>
            <person name="Brown T."/>
            <person name="Elewa A."/>
            <person name="Iarovenko S."/>
            <person name="Subramanian E."/>
            <person name="Araus A.J."/>
            <person name="Petzold A."/>
            <person name="Susuki M."/>
            <person name="Suzuki K.-i.T."/>
            <person name="Hayashi T."/>
            <person name="Toyoda A."/>
            <person name="Oliveira C."/>
            <person name="Osipova E."/>
            <person name="Leigh N.D."/>
            <person name="Simon A."/>
            <person name="Yun M.H."/>
        </authorList>
    </citation>
    <scope>NUCLEOTIDE SEQUENCE</scope>
    <source>
        <strain evidence="2">20211129_DDA</strain>
        <tissue evidence="2">Liver</tissue>
    </source>
</reference>
<dbReference type="AlphaFoldDB" id="A0AAV7SP80"/>
<comment type="caution">
    <text evidence="2">The sequence shown here is derived from an EMBL/GenBank/DDBJ whole genome shotgun (WGS) entry which is preliminary data.</text>
</comment>
<gene>
    <name evidence="2" type="ORF">NDU88_006248</name>
</gene>
<evidence type="ECO:0000313" key="2">
    <source>
        <dbReference type="EMBL" id="KAJ1165831.1"/>
    </source>
</evidence>
<dbReference type="Proteomes" id="UP001066276">
    <property type="component" value="Chromosome 4_2"/>
</dbReference>
<accession>A0AAV7SP80</accession>
<feature type="region of interest" description="Disordered" evidence="1">
    <location>
        <begin position="82"/>
        <end position="192"/>
    </location>
</feature>
<keyword evidence="3" id="KW-1185">Reference proteome</keyword>
<proteinExistence type="predicted"/>
<feature type="compositionally biased region" description="Basic and acidic residues" evidence="1">
    <location>
        <begin position="168"/>
        <end position="183"/>
    </location>
</feature>
<dbReference type="EMBL" id="JANPWB010000008">
    <property type="protein sequence ID" value="KAJ1165831.1"/>
    <property type="molecule type" value="Genomic_DNA"/>
</dbReference>
<evidence type="ECO:0000313" key="3">
    <source>
        <dbReference type="Proteomes" id="UP001066276"/>
    </source>
</evidence>
<protein>
    <submittedName>
        <fullName evidence="2">Uncharacterized protein</fullName>
    </submittedName>
</protein>